<evidence type="ECO:0000256" key="6">
    <source>
        <dbReference type="RuleBase" id="RU003470"/>
    </source>
</evidence>
<evidence type="ECO:0000313" key="8">
    <source>
        <dbReference type="Proteomes" id="UP001050691"/>
    </source>
</evidence>
<dbReference type="EMBL" id="BPWL01000007">
    <property type="protein sequence ID" value="GJJ12333.1"/>
    <property type="molecule type" value="Genomic_DNA"/>
</dbReference>
<keyword evidence="6" id="KW-0820">tRNA-binding</keyword>
<comment type="subcellular location">
    <subcellularLocation>
        <location evidence="6">Cytoplasm</location>
    </subcellularLocation>
</comment>
<dbReference type="SUPFAM" id="SSF69500">
    <property type="entry name" value="DTD-like"/>
    <property type="match status" value="1"/>
</dbReference>
<evidence type="ECO:0000256" key="1">
    <source>
        <dbReference type="ARBA" id="ARBA00009673"/>
    </source>
</evidence>
<name>A0AAV5AFP7_9AGAM</name>
<keyword evidence="8" id="KW-1185">Reference proteome</keyword>
<comment type="caution">
    <text evidence="7">The sequence shown here is derived from an EMBL/GenBank/DDBJ whole genome shotgun (WGS) entry which is preliminary data.</text>
</comment>
<sequence>MRAVIQRVLSASVTVDGETISSISQGLLVLLGIGKDDTISDSEYIANKILALRLFDSEDNSRWRKSVKDINGELLCVSQFTLLANTSKGSKPDFHNAMGGESSRELYAKFLDRLGELYQSGRIKGA</sequence>
<dbReference type="EC" id="3.1.1.96" evidence="2 6"/>
<protein>
    <recommendedName>
        <fullName evidence="3 6">D-aminoacyl-tRNA deacylase</fullName>
        <ecNumber evidence="2 6">3.1.1.96</ecNumber>
    </recommendedName>
</protein>
<comment type="similarity">
    <text evidence="1 6">Belongs to the DTD family.</text>
</comment>
<dbReference type="AlphaFoldDB" id="A0AAV5AFP7"/>
<dbReference type="FunFam" id="3.50.80.10:FF:000001">
    <property type="entry name" value="D-aminoacyl-tRNA deacylase"/>
    <property type="match status" value="1"/>
</dbReference>
<keyword evidence="6" id="KW-0963">Cytoplasm</keyword>
<dbReference type="NCBIfam" id="TIGR00256">
    <property type="entry name" value="D-aminoacyl-tRNA deacylase"/>
    <property type="match status" value="1"/>
</dbReference>
<dbReference type="PANTHER" id="PTHR10472">
    <property type="entry name" value="D-TYROSYL-TRNA TYR DEACYLASE"/>
    <property type="match status" value="1"/>
</dbReference>
<dbReference type="Proteomes" id="UP001050691">
    <property type="component" value="Unassembled WGS sequence"/>
</dbReference>
<organism evidence="7 8">
    <name type="scientific">Clathrus columnatus</name>
    <dbReference type="NCBI Taxonomy" id="1419009"/>
    <lineage>
        <taxon>Eukaryota</taxon>
        <taxon>Fungi</taxon>
        <taxon>Dikarya</taxon>
        <taxon>Basidiomycota</taxon>
        <taxon>Agaricomycotina</taxon>
        <taxon>Agaricomycetes</taxon>
        <taxon>Phallomycetidae</taxon>
        <taxon>Phallales</taxon>
        <taxon>Clathraceae</taxon>
        <taxon>Clathrus</taxon>
    </lineage>
</organism>
<evidence type="ECO:0000256" key="3">
    <source>
        <dbReference type="ARBA" id="ARBA00020007"/>
    </source>
</evidence>
<keyword evidence="6" id="KW-0378">Hydrolase</keyword>
<dbReference type="GO" id="GO:0005737">
    <property type="term" value="C:cytoplasm"/>
    <property type="evidence" value="ECO:0007669"/>
    <property type="project" value="UniProtKB-SubCell"/>
</dbReference>
<comment type="catalytic activity">
    <reaction evidence="5">
        <text>a D-aminoacyl-tRNA + H2O = a tRNA + a D-alpha-amino acid + H(+)</text>
        <dbReference type="Rhea" id="RHEA:13953"/>
        <dbReference type="Rhea" id="RHEA-COMP:10123"/>
        <dbReference type="Rhea" id="RHEA-COMP:10124"/>
        <dbReference type="ChEBI" id="CHEBI:15377"/>
        <dbReference type="ChEBI" id="CHEBI:15378"/>
        <dbReference type="ChEBI" id="CHEBI:59871"/>
        <dbReference type="ChEBI" id="CHEBI:78442"/>
        <dbReference type="ChEBI" id="CHEBI:79333"/>
        <dbReference type="EC" id="3.1.1.96"/>
    </reaction>
</comment>
<reference evidence="7" key="1">
    <citation type="submission" date="2021-10" db="EMBL/GenBank/DDBJ databases">
        <title>De novo Genome Assembly of Clathrus columnatus (Basidiomycota, Fungi) Using Illumina and Nanopore Sequence Data.</title>
        <authorList>
            <person name="Ogiso-Tanaka E."/>
            <person name="Itagaki H."/>
            <person name="Hosoya T."/>
            <person name="Hosaka K."/>
        </authorList>
    </citation>
    <scope>NUCLEOTIDE SEQUENCE</scope>
    <source>
        <strain evidence="7">MO-923</strain>
    </source>
</reference>
<accession>A0AAV5AFP7</accession>
<dbReference type="GO" id="GO:0051500">
    <property type="term" value="F:D-tyrosyl-tRNA(Tyr) deacylase activity"/>
    <property type="evidence" value="ECO:0007669"/>
    <property type="project" value="TreeGrafter"/>
</dbReference>
<gene>
    <name evidence="7" type="ORF">Clacol_006574</name>
</gene>
<dbReference type="GO" id="GO:0000049">
    <property type="term" value="F:tRNA binding"/>
    <property type="evidence" value="ECO:0007669"/>
    <property type="project" value="UniProtKB-KW"/>
</dbReference>
<dbReference type="Pfam" id="PF02580">
    <property type="entry name" value="Tyr_Deacylase"/>
    <property type="match status" value="1"/>
</dbReference>
<dbReference type="InterPro" id="IPR003732">
    <property type="entry name" value="Daa-tRNA_deacyls_DTD"/>
</dbReference>
<comment type="catalytic activity">
    <reaction evidence="4">
        <text>glycyl-tRNA(Ala) + H2O = tRNA(Ala) + glycine + H(+)</text>
        <dbReference type="Rhea" id="RHEA:53744"/>
        <dbReference type="Rhea" id="RHEA-COMP:9657"/>
        <dbReference type="Rhea" id="RHEA-COMP:13640"/>
        <dbReference type="ChEBI" id="CHEBI:15377"/>
        <dbReference type="ChEBI" id="CHEBI:15378"/>
        <dbReference type="ChEBI" id="CHEBI:57305"/>
        <dbReference type="ChEBI" id="CHEBI:78442"/>
        <dbReference type="ChEBI" id="CHEBI:78522"/>
        <dbReference type="EC" id="3.1.1.96"/>
    </reaction>
</comment>
<evidence type="ECO:0000256" key="2">
    <source>
        <dbReference type="ARBA" id="ARBA00013056"/>
    </source>
</evidence>
<proteinExistence type="inferred from homology"/>
<evidence type="ECO:0000256" key="5">
    <source>
        <dbReference type="ARBA" id="ARBA00048018"/>
    </source>
</evidence>
<dbReference type="PANTHER" id="PTHR10472:SF5">
    <property type="entry name" value="D-AMINOACYL-TRNA DEACYLASE 1"/>
    <property type="match status" value="1"/>
</dbReference>
<dbReference type="InterPro" id="IPR023509">
    <property type="entry name" value="DTD-like_sf"/>
</dbReference>
<keyword evidence="6" id="KW-0694">RNA-binding</keyword>
<evidence type="ECO:0000313" key="7">
    <source>
        <dbReference type="EMBL" id="GJJ12333.1"/>
    </source>
</evidence>
<evidence type="ECO:0000256" key="4">
    <source>
        <dbReference type="ARBA" id="ARBA00047676"/>
    </source>
</evidence>
<dbReference type="Gene3D" id="3.50.80.10">
    <property type="entry name" value="D-tyrosyl-tRNA(Tyr) deacylase"/>
    <property type="match status" value="1"/>
</dbReference>